<feature type="transmembrane region" description="Helical" evidence="12">
    <location>
        <begin position="458"/>
        <end position="483"/>
    </location>
</feature>
<keyword evidence="7 12" id="KW-1133">Transmembrane helix</keyword>
<dbReference type="InterPro" id="IPR003445">
    <property type="entry name" value="Cat_transpt"/>
</dbReference>
<dbReference type="EMBL" id="BMIF01000007">
    <property type="protein sequence ID" value="GGA69429.1"/>
    <property type="molecule type" value="Genomic_DNA"/>
</dbReference>
<evidence type="ECO:0000256" key="3">
    <source>
        <dbReference type="ARBA" id="ARBA00022475"/>
    </source>
</evidence>
<feature type="binding site" evidence="11">
    <location>
        <position position="317"/>
    </location>
    <ligand>
        <name>K(+)</name>
        <dbReference type="ChEBI" id="CHEBI:29103"/>
    </ligand>
</feature>
<keyword evidence="2 10" id="KW-0813">Transport</keyword>
<feature type="transmembrane region" description="Helical" evidence="12">
    <location>
        <begin position="12"/>
        <end position="35"/>
    </location>
</feature>
<feature type="transmembrane region" description="Helical" evidence="12">
    <location>
        <begin position="274"/>
        <end position="294"/>
    </location>
</feature>
<accession>A0A916RUA5</accession>
<organism evidence="13 14">
    <name type="scientific">Nitratireductor aestuarii</name>
    <dbReference type="NCBI Taxonomy" id="1735103"/>
    <lineage>
        <taxon>Bacteria</taxon>
        <taxon>Pseudomonadati</taxon>
        <taxon>Pseudomonadota</taxon>
        <taxon>Alphaproteobacteria</taxon>
        <taxon>Hyphomicrobiales</taxon>
        <taxon>Phyllobacteriaceae</taxon>
        <taxon>Nitratireductor</taxon>
    </lineage>
</organism>
<gene>
    <name evidence="13" type="primary">trkH</name>
    <name evidence="13" type="ORF">GCM10011385_24030</name>
</gene>
<feature type="transmembrane region" description="Helical" evidence="12">
    <location>
        <begin position="396"/>
        <end position="415"/>
    </location>
</feature>
<dbReference type="PANTHER" id="PTHR32024">
    <property type="entry name" value="TRK SYSTEM POTASSIUM UPTAKE PROTEIN TRKG-RELATED"/>
    <property type="match status" value="1"/>
</dbReference>
<keyword evidence="3 10" id="KW-1003">Cell membrane</keyword>
<feature type="binding site" evidence="11">
    <location>
        <position position="434"/>
    </location>
    <ligand>
        <name>K(+)</name>
        <dbReference type="ChEBI" id="CHEBI:29103"/>
    </ligand>
</feature>
<proteinExistence type="inferred from homology"/>
<reference evidence="13" key="2">
    <citation type="submission" date="2020-09" db="EMBL/GenBank/DDBJ databases">
        <authorList>
            <person name="Sun Q."/>
            <person name="Zhou Y."/>
        </authorList>
    </citation>
    <scope>NUCLEOTIDE SEQUENCE</scope>
    <source>
        <strain evidence="13">CGMCC 1.15320</strain>
    </source>
</reference>
<comment type="subcellular location">
    <subcellularLocation>
        <location evidence="10">Cell inner membrane</location>
        <topology evidence="10">Multi-pass membrane protein</topology>
    </subcellularLocation>
    <subcellularLocation>
        <location evidence="1">Cell membrane</location>
        <topology evidence="1">Multi-pass membrane protein</topology>
    </subcellularLocation>
</comment>
<reference evidence="13" key="1">
    <citation type="journal article" date="2014" name="Int. J. Syst. Evol. Microbiol.">
        <title>Complete genome sequence of Corynebacterium casei LMG S-19264T (=DSM 44701T), isolated from a smear-ripened cheese.</title>
        <authorList>
            <consortium name="US DOE Joint Genome Institute (JGI-PGF)"/>
            <person name="Walter F."/>
            <person name="Albersmeier A."/>
            <person name="Kalinowski J."/>
            <person name="Ruckert C."/>
        </authorList>
    </citation>
    <scope>NUCLEOTIDE SEQUENCE</scope>
    <source>
        <strain evidence="13">CGMCC 1.15320</strain>
    </source>
</reference>
<feature type="transmembrane region" description="Helical" evidence="12">
    <location>
        <begin position="71"/>
        <end position="93"/>
    </location>
</feature>
<evidence type="ECO:0000256" key="12">
    <source>
        <dbReference type="SAM" id="Phobius"/>
    </source>
</evidence>
<keyword evidence="9 10" id="KW-0472">Membrane</keyword>
<evidence type="ECO:0000256" key="10">
    <source>
        <dbReference type="PIRNR" id="PIRNR006247"/>
    </source>
</evidence>
<keyword evidence="5 12" id="KW-0812">Transmembrane</keyword>
<evidence type="ECO:0000256" key="8">
    <source>
        <dbReference type="ARBA" id="ARBA00023065"/>
    </source>
</evidence>
<feature type="transmembrane region" description="Helical" evidence="12">
    <location>
        <begin position="238"/>
        <end position="262"/>
    </location>
</feature>
<dbReference type="InterPro" id="IPR004772">
    <property type="entry name" value="TrkH"/>
</dbReference>
<dbReference type="AlphaFoldDB" id="A0A916RUA5"/>
<evidence type="ECO:0000256" key="5">
    <source>
        <dbReference type="ARBA" id="ARBA00022692"/>
    </source>
</evidence>
<comment type="caution">
    <text evidence="13">The sequence shown here is derived from an EMBL/GenBank/DDBJ whole genome shotgun (WGS) entry which is preliminary data.</text>
</comment>
<dbReference type="RefSeq" id="WP_188721317.1">
    <property type="nucleotide sequence ID" value="NZ_BMIF01000007.1"/>
</dbReference>
<feature type="transmembrane region" description="Helical" evidence="12">
    <location>
        <begin position="41"/>
        <end position="59"/>
    </location>
</feature>
<feature type="transmembrane region" description="Helical" evidence="12">
    <location>
        <begin position="325"/>
        <end position="345"/>
    </location>
</feature>
<feature type="binding site" evidence="11">
    <location>
        <position position="318"/>
    </location>
    <ligand>
        <name>K(+)</name>
        <dbReference type="ChEBI" id="CHEBI:29103"/>
    </ligand>
</feature>
<evidence type="ECO:0000256" key="9">
    <source>
        <dbReference type="ARBA" id="ARBA00023136"/>
    </source>
</evidence>
<keyword evidence="6 10" id="KW-0630">Potassium</keyword>
<comment type="function">
    <text evidence="10">Low-affinity potassium transport system. Interacts with Trk system potassium uptake protein TrkA.</text>
</comment>
<evidence type="ECO:0000256" key="4">
    <source>
        <dbReference type="ARBA" id="ARBA00022538"/>
    </source>
</evidence>
<feature type="binding site" evidence="11">
    <location>
        <position position="221"/>
    </location>
    <ligand>
        <name>K(+)</name>
        <dbReference type="ChEBI" id="CHEBI:29103"/>
    </ligand>
</feature>
<evidence type="ECO:0000313" key="14">
    <source>
        <dbReference type="Proteomes" id="UP000636264"/>
    </source>
</evidence>
<sequence>MQYTAVRAAIHIASIFALYLSVAMLFPAAVDLYYGNSDWEVFTITAFFSGGLAAGIALATQGSRPVLSSRFGFLLVNLLWFTACVVGTAPLLASSLDLDVPDAFFEAVSAVTSTGSTVLVGLDALPPGILLWRSLLQWVGGLGVIALGLFILPFLNVGGVSYFKIESTHIEDQPFDRFSTFVRTLMSIYVMLTFICAIAYAFAGMRLFDAVNHAMTTLATGGFSTHDLSMGFYNDQPAILWIATIFMFIGGLPFSMLILFFVKGRFDALRDPQIKVYAGYVLVFVLLGAAYLRLADGRSPGDALTHSAFNFVSIITTTGFATEDYGLWGSLGVAGAFLAMFLGGCSGSTAGGIKAYRFLILYELLRNGLRKLVYPNSIQIVRYGDRPVEDELQRAVVLYFAAFLVVWAMIILLLAGTGLDLITSVTSALTAITNVGPGLGTFIGPVDNFSTLTDPAKLIMAFAMLLGRLEILAVLVIFTPIFWKR</sequence>
<protein>
    <recommendedName>
        <fullName evidence="10">Trk system potassium uptake protein</fullName>
    </recommendedName>
</protein>
<name>A0A916RUA5_9HYPH</name>
<feature type="binding site" evidence="11">
    <location>
        <position position="114"/>
    </location>
    <ligand>
        <name>K(+)</name>
        <dbReference type="ChEBI" id="CHEBI:29103"/>
    </ligand>
</feature>
<evidence type="ECO:0000256" key="2">
    <source>
        <dbReference type="ARBA" id="ARBA00022448"/>
    </source>
</evidence>
<feature type="transmembrane region" description="Helical" evidence="12">
    <location>
        <begin position="184"/>
        <end position="203"/>
    </location>
</feature>
<dbReference type="GO" id="GO:0046872">
    <property type="term" value="F:metal ion binding"/>
    <property type="evidence" value="ECO:0007669"/>
    <property type="project" value="UniProtKB-KW"/>
</dbReference>
<evidence type="ECO:0000256" key="1">
    <source>
        <dbReference type="ARBA" id="ARBA00004651"/>
    </source>
</evidence>
<feature type="binding site" evidence="11">
    <location>
        <position position="435"/>
    </location>
    <ligand>
        <name>K(+)</name>
        <dbReference type="ChEBI" id="CHEBI:29103"/>
    </ligand>
</feature>
<dbReference type="GO" id="GO:0015379">
    <property type="term" value="F:potassium:chloride symporter activity"/>
    <property type="evidence" value="ECO:0007669"/>
    <property type="project" value="InterPro"/>
</dbReference>
<keyword evidence="10" id="KW-0997">Cell inner membrane</keyword>
<dbReference type="PANTHER" id="PTHR32024:SF3">
    <property type="entry name" value="TRK SYSTEM POTASSIUM UPTAKE PROTEIN"/>
    <property type="match status" value="1"/>
</dbReference>
<keyword evidence="4 10" id="KW-0633">Potassium transport</keyword>
<dbReference type="PIRSF" id="PIRSF006247">
    <property type="entry name" value="TrkH"/>
    <property type="match status" value="1"/>
</dbReference>
<keyword evidence="11" id="KW-0479">Metal-binding</keyword>
<dbReference type="Pfam" id="PF02386">
    <property type="entry name" value="TrkH"/>
    <property type="match status" value="2"/>
</dbReference>
<evidence type="ECO:0000256" key="7">
    <source>
        <dbReference type="ARBA" id="ARBA00022989"/>
    </source>
</evidence>
<keyword evidence="14" id="KW-1185">Reference proteome</keyword>
<evidence type="ECO:0000313" key="13">
    <source>
        <dbReference type="EMBL" id="GGA69429.1"/>
    </source>
</evidence>
<feature type="transmembrane region" description="Helical" evidence="12">
    <location>
        <begin position="135"/>
        <end position="163"/>
    </location>
</feature>
<evidence type="ECO:0000256" key="6">
    <source>
        <dbReference type="ARBA" id="ARBA00022958"/>
    </source>
</evidence>
<dbReference type="GO" id="GO:0005886">
    <property type="term" value="C:plasma membrane"/>
    <property type="evidence" value="ECO:0007669"/>
    <property type="project" value="UniProtKB-SubCell"/>
</dbReference>
<evidence type="ECO:0000256" key="11">
    <source>
        <dbReference type="PIRSR" id="PIRSR006247-1"/>
    </source>
</evidence>
<comment type="similarity">
    <text evidence="10">Belongs to the TrkH potassium transport family.</text>
</comment>
<keyword evidence="8 10" id="KW-0406">Ion transport</keyword>
<dbReference type="Proteomes" id="UP000636264">
    <property type="component" value="Unassembled WGS sequence"/>
</dbReference>